<feature type="signal peptide" evidence="1">
    <location>
        <begin position="1"/>
        <end position="27"/>
    </location>
</feature>
<feature type="chain" id="PRO_5020478521" description="Calcium-binding protein" evidence="1">
    <location>
        <begin position="28"/>
        <end position="428"/>
    </location>
</feature>
<reference evidence="2 3" key="1">
    <citation type="submission" date="2019-01" db="EMBL/GenBank/DDBJ databases">
        <title>Novel species of Nocardioides.</title>
        <authorList>
            <person name="Liu Q."/>
            <person name="Xin Y.-H."/>
        </authorList>
    </citation>
    <scope>NUCLEOTIDE SEQUENCE [LARGE SCALE GENOMIC DNA]</scope>
    <source>
        <strain evidence="2 3">CGMCC 4.6882</strain>
    </source>
</reference>
<dbReference type="EMBL" id="SDWT01000001">
    <property type="protein sequence ID" value="RYB93768.1"/>
    <property type="molecule type" value="Genomic_DNA"/>
</dbReference>
<dbReference type="PRINTS" id="PR00313">
    <property type="entry name" value="CABNDNGRPT"/>
</dbReference>
<dbReference type="PROSITE" id="PS00330">
    <property type="entry name" value="HEMOLYSIN_CALCIUM"/>
    <property type="match status" value="1"/>
</dbReference>
<dbReference type="SUPFAM" id="SSF51120">
    <property type="entry name" value="beta-Roll"/>
    <property type="match status" value="2"/>
</dbReference>
<proteinExistence type="predicted"/>
<organism evidence="2 3">
    <name type="scientific">Nocardioides oleivorans</name>
    <dbReference type="NCBI Taxonomy" id="273676"/>
    <lineage>
        <taxon>Bacteria</taxon>
        <taxon>Bacillati</taxon>
        <taxon>Actinomycetota</taxon>
        <taxon>Actinomycetes</taxon>
        <taxon>Propionibacteriales</taxon>
        <taxon>Nocardioidaceae</taxon>
        <taxon>Nocardioides</taxon>
    </lineage>
</organism>
<dbReference type="InterPro" id="IPR001343">
    <property type="entry name" value="Hemolysn_Ca-bd"/>
</dbReference>
<protein>
    <recommendedName>
        <fullName evidence="4">Calcium-binding protein</fullName>
    </recommendedName>
</protein>
<dbReference type="Pfam" id="PF00353">
    <property type="entry name" value="HemolysinCabind"/>
    <property type="match status" value="4"/>
</dbReference>
<evidence type="ECO:0000256" key="1">
    <source>
        <dbReference type="SAM" id="SignalP"/>
    </source>
</evidence>
<evidence type="ECO:0000313" key="3">
    <source>
        <dbReference type="Proteomes" id="UP000294071"/>
    </source>
</evidence>
<accession>A0A4Q2RXK4</accession>
<dbReference type="Gene3D" id="2.150.10.10">
    <property type="entry name" value="Serralysin-like metalloprotease, C-terminal"/>
    <property type="match status" value="1"/>
</dbReference>
<dbReference type="AlphaFoldDB" id="A0A4Q2RXK4"/>
<dbReference type="InterPro" id="IPR018511">
    <property type="entry name" value="Hemolysin-typ_Ca-bd_CS"/>
</dbReference>
<dbReference type="RefSeq" id="WP_129399126.1">
    <property type="nucleotide sequence ID" value="NZ_SDWT01000001.1"/>
</dbReference>
<dbReference type="GO" id="GO:0005509">
    <property type="term" value="F:calcium ion binding"/>
    <property type="evidence" value="ECO:0007669"/>
    <property type="project" value="InterPro"/>
</dbReference>
<name>A0A4Q2RXK4_9ACTN</name>
<dbReference type="OrthoDB" id="3783166at2"/>
<evidence type="ECO:0008006" key="4">
    <source>
        <dbReference type="Google" id="ProtNLM"/>
    </source>
</evidence>
<gene>
    <name evidence="2" type="ORF">EUA93_04975</name>
</gene>
<evidence type="ECO:0000313" key="2">
    <source>
        <dbReference type="EMBL" id="RYB93768.1"/>
    </source>
</evidence>
<keyword evidence="1" id="KW-0732">Signal</keyword>
<sequence>MMRSLVPVLTTVALAASLSAVVSPASAAGETCRGVAATISGTGTLTGTEGNDVIVADDALTVNALGGNDLVCITGDTNTSVYGGAGDDVVDATLATVGTSATLGAGADTYLGSAGSDYVTAGEGDNRDTERDVIDVGLGGFDTVASGRGGEENADEIRGGSTLQLFWSGIPTSASVAHAGTGSTFQMIYDNEVARLKIDTRAGYLSTGSGPRLDLDGFTVFTVRGYRTLRQVTVLGSDLDESVGLGWDTSAKVEQKVALGGGDDRLGIGLFSAKSSFSGGDGTDELIAGSRSRIDLDLAREELTIGSGRKAVRTEANSFEDARLASSTVTLTGTGRANDLEVNACRATVSGLGGRDDITAFINTPDGARVECSKGRRTTFLGGPGNDVLVGSAGGDVLVGGPGRDRANGRQSRDTCQAEVRISCEVRR</sequence>
<dbReference type="InterPro" id="IPR011049">
    <property type="entry name" value="Serralysin-like_metalloprot_C"/>
</dbReference>
<keyword evidence="3" id="KW-1185">Reference proteome</keyword>
<dbReference type="Proteomes" id="UP000294071">
    <property type="component" value="Unassembled WGS sequence"/>
</dbReference>
<comment type="caution">
    <text evidence="2">The sequence shown here is derived from an EMBL/GenBank/DDBJ whole genome shotgun (WGS) entry which is preliminary data.</text>
</comment>